<evidence type="ECO:0000259" key="1">
    <source>
        <dbReference type="PROSITE" id="PS51750"/>
    </source>
</evidence>
<evidence type="ECO:0000313" key="2">
    <source>
        <dbReference type="EMBL" id="GAA1722169.1"/>
    </source>
</evidence>
<dbReference type="InterPro" id="IPR003497">
    <property type="entry name" value="BRO_N_domain"/>
</dbReference>
<protein>
    <submittedName>
        <fullName evidence="2">Phage antirepressor Ant</fullName>
    </submittedName>
</protein>
<keyword evidence="3" id="KW-1185">Reference proteome</keyword>
<name>A0ABP4VCH4_9ACTN</name>
<dbReference type="PROSITE" id="PS51750">
    <property type="entry name" value="BRO_N"/>
    <property type="match status" value="1"/>
</dbReference>
<organism evidence="2 3">
    <name type="scientific">Dietzia cercidiphylli</name>
    <dbReference type="NCBI Taxonomy" id="498199"/>
    <lineage>
        <taxon>Bacteria</taxon>
        <taxon>Bacillati</taxon>
        <taxon>Actinomycetota</taxon>
        <taxon>Actinomycetes</taxon>
        <taxon>Mycobacteriales</taxon>
        <taxon>Dietziaceae</taxon>
        <taxon>Dietzia</taxon>
    </lineage>
</organism>
<reference evidence="3" key="1">
    <citation type="journal article" date="2019" name="Int. J. Syst. Evol. Microbiol.">
        <title>The Global Catalogue of Microorganisms (GCM) 10K type strain sequencing project: providing services to taxonomists for standard genome sequencing and annotation.</title>
        <authorList>
            <consortium name="The Broad Institute Genomics Platform"/>
            <consortium name="The Broad Institute Genome Sequencing Center for Infectious Disease"/>
            <person name="Wu L."/>
            <person name="Ma J."/>
        </authorList>
    </citation>
    <scope>NUCLEOTIDE SEQUENCE [LARGE SCALE GENOMIC DNA]</scope>
    <source>
        <strain evidence="3">JCM 16002</strain>
    </source>
</reference>
<comment type="caution">
    <text evidence="2">The sequence shown here is derived from an EMBL/GenBank/DDBJ whole genome shotgun (WGS) entry which is preliminary data.</text>
</comment>
<dbReference type="EMBL" id="BAAAQG010000033">
    <property type="protein sequence ID" value="GAA1722169.1"/>
    <property type="molecule type" value="Genomic_DNA"/>
</dbReference>
<dbReference type="Pfam" id="PF02498">
    <property type="entry name" value="Bro-N"/>
    <property type="match status" value="1"/>
</dbReference>
<evidence type="ECO:0000313" key="3">
    <source>
        <dbReference type="Proteomes" id="UP001500383"/>
    </source>
</evidence>
<dbReference type="Pfam" id="PF03374">
    <property type="entry name" value="ANT"/>
    <property type="match status" value="1"/>
</dbReference>
<dbReference type="RefSeq" id="WP_182657775.1">
    <property type="nucleotide sequence ID" value="NZ_BAAAQG010000033.1"/>
</dbReference>
<gene>
    <name evidence="2" type="ORF">GCM10009831_35280</name>
</gene>
<feature type="domain" description="Bro-N" evidence="1">
    <location>
        <begin position="1"/>
        <end position="109"/>
    </location>
</feature>
<dbReference type="SMART" id="SM01040">
    <property type="entry name" value="Bro-N"/>
    <property type="match status" value="1"/>
</dbReference>
<dbReference type="PANTHER" id="PTHR36180">
    <property type="entry name" value="DNA-BINDING PROTEIN-RELATED-RELATED"/>
    <property type="match status" value="1"/>
</dbReference>
<dbReference type="PANTHER" id="PTHR36180:SF2">
    <property type="entry name" value="BRO FAMILY PROTEIN"/>
    <property type="match status" value="1"/>
</dbReference>
<sequence length="251" mass="28041">MSDHTGTLVPFNYGDVQVRVVTVESEPWFVLADLARVLEISDVSRLASRLDDGVRQTHPIRDALGRLQNATIVSESGMYEVVIRSDKPEAAAFRRWITGTVLPEIRRTGSYSPAPALPVDRTELLARAVLEATAALEEKEAHIRELAPRAAVADELMDATGLLSLQELAKALGWGPNILFRDLRRLGVLQSNRLPYQRYAHHFEVKLGTYRHPKTGETMPTHRPYARPSAIPFFRRKLAGLEQSLDLEVAS</sequence>
<dbReference type="InterPro" id="IPR005039">
    <property type="entry name" value="Ant_C"/>
</dbReference>
<dbReference type="Proteomes" id="UP001500383">
    <property type="component" value="Unassembled WGS sequence"/>
</dbReference>
<accession>A0ABP4VCH4</accession>
<proteinExistence type="predicted"/>